<dbReference type="FunFam" id="2.70.70.10:FF:000006">
    <property type="entry name" value="M23 family peptidase"/>
    <property type="match status" value="1"/>
</dbReference>
<dbReference type="InterPro" id="IPR016047">
    <property type="entry name" value="M23ase_b-sheet_dom"/>
</dbReference>
<gene>
    <name evidence="5" type="ORF">GCM10011369_21480</name>
</gene>
<dbReference type="RefSeq" id="WP_087505822.1">
    <property type="nucleotide sequence ID" value="NZ_BMDX01000010.1"/>
</dbReference>
<dbReference type="AlphaFoldDB" id="A0A8J2XP90"/>
<feature type="domain" description="M23ase beta-sheet core" evidence="4">
    <location>
        <begin position="173"/>
        <end position="269"/>
    </location>
</feature>
<evidence type="ECO:0000313" key="5">
    <source>
        <dbReference type="EMBL" id="GGA79244.1"/>
    </source>
</evidence>
<dbReference type="CDD" id="cd12797">
    <property type="entry name" value="M23_peptidase"/>
    <property type="match status" value="1"/>
</dbReference>
<dbReference type="OrthoDB" id="9805070at2"/>
<evidence type="ECO:0000313" key="6">
    <source>
        <dbReference type="Proteomes" id="UP000619743"/>
    </source>
</evidence>
<name>A0A8J2XP90_9GAMM</name>
<dbReference type="Proteomes" id="UP000619743">
    <property type="component" value="Unassembled WGS sequence"/>
</dbReference>
<proteinExistence type="predicted"/>
<dbReference type="SUPFAM" id="SSF51261">
    <property type="entry name" value="Duplicated hybrid motif"/>
    <property type="match status" value="1"/>
</dbReference>
<keyword evidence="3" id="KW-0472">Membrane</keyword>
<dbReference type="InterPro" id="IPR050570">
    <property type="entry name" value="Cell_wall_metabolism_enzyme"/>
</dbReference>
<dbReference type="PANTHER" id="PTHR21666:SF289">
    <property type="entry name" value="L-ALA--D-GLU ENDOPEPTIDASE"/>
    <property type="match status" value="1"/>
</dbReference>
<feature type="coiled-coil region" evidence="2">
    <location>
        <begin position="54"/>
        <end position="81"/>
    </location>
</feature>
<dbReference type="Gene3D" id="2.70.70.10">
    <property type="entry name" value="Glucose Permease (Domain IIA)"/>
    <property type="match status" value="1"/>
</dbReference>
<keyword evidence="3" id="KW-0812">Transmembrane</keyword>
<keyword evidence="3" id="KW-1133">Transmembrane helix</keyword>
<dbReference type="GO" id="GO:0004222">
    <property type="term" value="F:metalloendopeptidase activity"/>
    <property type="evidence" value="ECO:0007669"/>
    <property type="project" value="TreeGrafter"/>
</dbReference>
<reference evidence="6" key="1">
    <citation type="journal article" date="2019" name="Int. J. Syst. Evol. Microbiol.">
        <title>The Global Catalogue of Microorganisms (GCM) 10K type strain sequencing project: providing services to taxonomists for standard genome sequencing and annotation.</title>
        <authorList>
            <consortium name="The Broad Institute Genomics Platform"/>
            <consortium name="The Broad Institute Genome Sequencing Center for Infectious Disease"/>
            <person name="Wu L."/>
            <person name="Ma J."/>
        </authorList>
    </citation>
    <scope>NUCLEOTIDE SEQUENCE [LARGE SCALE GENOMIC DNA]</scope>
    <source>
        <strain evidence="6">CGMCC 1.10130</strain>
    </source>
</reference>
<dbReference type="EMBL" id="BMDX01000010">
    <property type="protein sequence ID" value="GGA79244.1"/>
    <property type="molecule type" value="Genomic_DNA"/>
</dbReference>
<evidence type="ECO:0000256" key="1">
    <source>
        <dbReference type="ARBA" id="ARBA00022729"/>
    </source>
</evidence>
<sequence>MLFVVELIVKERLLITVASYQGARQFLVHKLLLWASLLTLMVIVGGVYFYQQQVKSLRAELHASQQQVNQAELSIEALQRSGQNMFSSFDLQYDQLRAFEYRLAELEALAGNIASNKVSITGSIDDRLSSTQRQLLVRQQMLAKIPNGLPIKYRRISSKFGTRQHPISNKRHSHVGIDLRADKGVPVFATADGYVQLARSNYDRGYGNMVKLSHQMGFDTRYAHLDSVAVQYGQFVRKGELVGYCGNSGDSTASHLHYEVRFLGKALDPKPFMTWQLDNYEDIFETVGTLPWDSFQDELKLQLQPQALQLSRLVPSSMVPSSSVATFISTEK</sequence>
<evidence type="ECO:0000259" key="4">
    <source>
        <dbReference type="Pfam" id="PF01551"/>
    </source>
</evidence>
<evidence type="ECO:0000256" key="2">
    <source>
        <dbReference type="SAM" id="Coils"/>
    </source>
</evidence>
<comment type="caution">
    <text evidence="5">The sequence shown here is derived from an EMBL/GenBank/DDBJ whole genome shotgun (WGS) entry which is preliminary data.</text>
</comment>
<dbReference type="InterPro" id="IPR011055">
    <property type="entry name" value="Dup_hybrid_motif"/>
</dbReference>
<feature type="transmembrane region" description="Helical" evidence="3">
    <location>
        <begin position="31"/>
        <end position="50"/>
    </location>
</feature>
<keyword evidence="2" id="KW-0175">Coiled coil</keyword>
<protein>
    <submittedName>
        <fullName evidence="5">Peptidase M23</fullName>
    </submittedName>
</protein>
<organism evidence="5 6">
    <name type="scientific">Neiella marina</name>
    <dbReference type="NCBI Taxonomy" id="508461"/>
    <lineage>
        <taxon>Bacteria</taxon>
        <taxon>Pseudomonadati</taxon>
        <taxon>Pseudomonadota</taxon>
        <taxon>Gammaproteobacteria</taxon>
        <taxon>Alteromonadales</taxon>
        <taxon>Echinimonadaceae</taxon>
        <taxon>Neiella</taxon>
    </lineage>
</organism>
<evidence type="ECO:0000256" key="3">
    <source>
        <dbReference type="SAM" id="Phobius"/>
    </source>
</evidence>
<dbReference type="PANTHER" id="PTHR21666">
    <property type="entry name" value="PEPTIDASE-RELATED"/>
    <property type="match status" value="1"/>
</dbReference>
<keyword evidence="6" id="KW-1185">Reference proteome</keyword>
<accession>A0A8J2XP90</accession>
<dbReference type="Pfam" id="PF01551">
    <property type="entry name" value="Peptidase_M23"/>
    <property type="match status" value="1"/>
</dbReference>
<keyword evidence="1" id="KW-0732">Signal</keyword>